<dbReference type="Proteomes" id="UP000179627">
    <property type="component" value="Unassembled WGS sequence"/>
</dbReference>
<dbReference type="AlphaFoldDB" id="A0A1S1PZ45"/>
<feature type="domain" description="Helix-turn-helix" evidence="1">
    <location>
        <begin position="4"/>
        <end position="49"/>
    </location>
</feature>
<reference evidence="3" key="1">
    <citation type="submission" date="2016-07" db="EMBL/GenBank/DDBJ databases">
        <title>Sequence Frankia sp. strain CcI1.17.</title>
        <authorList>
            <person name="Ghodhbane-Gtari F."/>
            <person name="Swanson E."/>
            <person name="Gueddou A."/>
            <person name="Morris K."/>
            <person name="Hezbri K."/>
            <person name="Ktari A."/>
            <person name="Nouioui I."/>
            <person name="Abebe-Akele F."/>
            <person name="Simpson S."/>
            <person name="Thomas K."/>
            <person name="Gtari M."/>
            <person name="Tisa L.S."/>
            <person name="Hurst S."/>
        </authorList>
    </citation>
    <scope>NUCLEOTIDE SEQUENCE [LARGE SCALE GENOMIC DNA]</scope>
    <source>
        <strain evidence="3">Cc1.17</strain>
    </source>
</reference>
<accession>A0A1S1PZ45</accession>
<dbReference type="SUPFAM" id="SSF46955">
    <property type="entry name" value="Putative DNA-binding domain"/>
    <property type="match status" value="1"/>
</dbReference>
<dbReference type="OrthoDB" id="3401953at2"/>
<organism evidence="2 3">
    <name type="scientific">Parafrankia colletiae</name>
    <dbReference type="NCBI Taxonomy" id="573497"/>
    <lineage>
        <taxon>Bacteria</taxon>
        <taxon>Bacillati</taxon>
        <taxon>Actinomycetota</taxon>
        <taxon>Actinomycetes</taxon>
        <taxon>Frankiales</taxon>
        <taxon>Frankiaceae</taxon>
        <taxon>Parafrankia</taxon>
    </lineage>
</organism>
<dbReference type="InterPro" id="IPR009061">
    <property type="entry name" value="DNA-bd_dom_put_sf"/>
</dbReference>
<sequence length="140" mass="15336">MEGLYSVDQVADLLGLHVRTVRGYVRDGRLKAVRIGKQYRIGHDDLETFTGRSLAPPARETAGRRRRVDVSSIVEVEAIDPDTASRVTTQLTGAAAGRHGTRVRIETAYDEESARLKIIILAGPDDTVTVLRLVQAVLDS</sequence>
<dbReference type="InterPro" id="IPR041657">
    <property type="entry name" value="HTH_17"/>
</dbReference>
<keyword evidence="3" id="KW-1185">Reference proteome</keyword>
<dbReference type="InterPro" id="IPR010093">
    <property type="entry name" value="SinI_DNA-bd"/>
</dbReference>
<dbReference type="EMBL" id="MBLM01000183">
    <property type="protein sequence ID" value="OHV27943.1"/>
    <property type="molecule type" value="Genomic_DNA"/>
</dbReference>
<dbReference type="RefSeq" id="WP_071092143.1">
    <property type="nucleotide sequence ID" value="NZ_MBLM01000183.1"/>
</dbReference>
<proteinExistence type="predicted"/>
<evidence type="ECO:0000313" key="2">
    <source>
        <dbReference type="EMBL" id="OHV27943.1"/>
    </source>
</evidence>
<dbReference type="GO" id="GO:0003677">
    <property type="term" value="F:DNA binding"/>
    <property type="evidence" value="ECO:0007669"/>
    <property type="project" value="InterPro"/>
</dbReference>
<dbReference type="NCBIfam" id="TIGR01764">
    <property type="entry name" value="excise"/>
    <property type="match status" value="1"/>
</dbReference>
<gene>
    <name evidence="2" type="ORF">CC117_30840</name>
</gene>
<name>A0A1S1PZ45_9ACTN</name>
<evidence type="ECO:0000313" key="3">
    <source>
        <dbReference type="Proteomes" id="UP000179627"/>
    </source>
</evidence>
<evidence type="ECO:0000259" key="1">
    <source>
        <dbReference type="Pfam" id="PF12728"/>
    </source>
</evidence>
<protein>
    <submittedName>
        <fullName evidence="2">MerR family transcriptional regulator</fullName>
    </submittedName>
</protein>
<dbReference type="Pfam" id="PF12728">
    <property type="entry name" value="HTH_17"/>
    <property type="match status" value="1"/>
</dbReference>
<comment type="caution">
    <text evidence="2">The sequence shown here is derived from an EMBL/GenBank/DDBJ whole genome shotgun (WGS) entry which is preliminary data.</text>
</comment>